<dbReference type="InterPro" id="IPR034660">
    <property type="entry name" value="DinB/YfiT-like"/>
</dbReference>
<dbReference type="Pfam" id="PF07609">
    <property type="entry name" value="DUF1572"/>
    <property type="match status" value="1"/>
</dbReference>
<dbReference type="Gene3D" id="1.20.120.450">
    <property type="entry name" value="dinb family like domain"/>
    <property type="match status" value="1"/>
</dbReference>
<accession>A0AAT9GHM5</accession>
<name>A0AAT9GHM5_9BACT</name>
<evidence type="ECO:0000313" key="1">
    <source>
        <dbReference type="EMBL" id="BFG70096.1"/>
    </source>
</evidence>
<dbReference type="SUPFAM" id="SSF109854">
    <property type="entry name" value="DinB/YfiT-like putative metalloenzymes"/>
    <property type="match status" value="1"/>
</dbReference>
<dbReference type="RefSeq" id="WP_353550388.1">
    <property type="nucleotide sequence ID" value="NZ_AP029612.1"/>
</dbReference>
<gene>
    <name evidence="1" type="ORF">KACHI17_09770</name>
</gene>
<dbReference type="InterPro" id="IPR011466">
    <property type="entry name" value="DUF1572"/>
</dbReference>
<dbReference type="EMBL" id="AP029612">
    <property type="protein sequence ID" value="BFG70096.1"/>
    <property type="molecule type" value="Genomic_DNA"/>
</dbReference>
<reference evidence="1" key="1">
    <citation type="submission" date="2024-02" db="EMBL/GenBank/DDBJ databases">
        <title>Sediminibacterium planktonica sp. nov. and Sediminibacterium longus sp. nov., isolated from surface lake and river water.</title>
        <authorList>
            <person name="Watanabe K."/>
            <person name="Takemine S."/>
            <person name="Ishii Y."/>
            <person name="Ogata Y."/>
            <person name="Shindo C."/>
            <person name="Suda W."/>
        </authorList>
    </citation>
    <scope>NUCLEOTIDE SEQUENCE</scope>
    <source>
        <strain evidence="1">KACHI17</strain>
    </source>
</reference>
<protein>
    <submittedName>
        <fullName evidence="1">DUF1572 domain-containing protein</fullName>
    </submittedName>
</protein>
<proteinExistence type="predicted"/>
<dbReference type="AlphaFoldDB" id="A0AAT9GHM5"/>
<sequence>MQTFGEGFLKDCIKRFRYYKELGDKTFEQLKEEDFFYQPNLSSNSIAIIIQHMYGNMLSRWTNFLTEDGEKDWRKRDAEFEAMSISREDLLSFWNEGWKCLLTTLESLQPDDLMKTVTIRTEPLLVYDAILRQLAHYPYHVGQIVYIGRMIRDNEWSSLSIPKGESKIYLDSVKKAQQNKQ</sequence>
<organism evidence="1">
    <name type="scientific">Sediminibacterium sp. KACHI17</name>
    <dbReference type="NCBI Taxonomy" id="1751071"/>
    <lineage>
        <taxon>Bacteria</taxon>
        <taxon>Pseudomonadati</taxon>
        <taxon>Bacteroidota</taxon>
        <taxon>Chitinophagia</taxon>
        <taxon>Chitinophagales</taxon>
        <taxon>Chitinophagaceae</taxon>
        <taxon>Sediminibacterium</taxon>
    </lineage>
</organism>